<dbReference type="Proteomes" id="UP001149074">
    <property type="component" value="Unassembled WGS sequence"/>
</dbReference>
<dbReference type="AlphaFoldDB" id="A0A9W9EPY4"/>
<dbReference type="GO" id="GO:0050163">
    <property type="term" value="F:oxaloacetate tautomerase activity"/>
    <property type="evidence" value="ECO:0007669"/>
    <property type="project" value="UniProtKB-ARBA"/>
</dbReference>
<dbReference type="GO" id="GO:0006107">
    <property type="term" value="P:oxaloacetate metabolic process"/>
    <property type="evidence" value="ECO:0007669"/>
    <property type="project" value="UniProtKB-ARBA"/>
</dbReference>
<comment type="similarity">
    <text evidence="1">Belongs to the FAH family.</text>
</comment>
<feature type="domain" description="Fumarylacetoacetase-like C-terminal" evidence="3">
    <location>
        <begin position="101"/>
        <end position="307"/>
    </location>
</feature>
<accession>A0A9W9EPY4</accession>
<evidence type="ECO:0000313" key="4">
    <source>
        <dbReference type="EMBL" id="KAJ5085759.1"/>
    </source>
</evidence>
<dbReference type="SUPFAM" id="SSF56529">
    <property type="entry name" value="FAH"/>
    <property type="match status" value="1"/>
</dbReference>
<dbReference type="InterPro" id="IPR036663">
    <property type="entry name" value="Fumarylacetoacetase_C_sf"/>
</dbReference>
<dbReference type="GeneID" id="81362000"/>
<keyword evidence="2" id="KW-0479">Metal-binding</keyword>
<evidence type="ECO:0000259" key="3">
    <source>
        <dbReference type="Pfam" id="PF01557"/>
    </source>
</evidence>
<dbReference type="FunFam" id="3.90.850.10:FF:000002">
    <property type="entry name" value="2-hydroxyhepta-2,4-diene-1,7-dioate isomerase"/>
    <property type="match status" value="1"/>
</dbReference>
<dbReference type="GO" id="GO:0046872">
    <property type="term" value="F:metal ion binding"/>
    <property type="evidence" value="ECO:0007669"/>
    <property type="project" value="UniProtKB-KW"/>
</dbReference>
<sequence length="310" mass="33044">MAISNGSYKNEKITNGGAGTGLGSPVWKRWVRFRSTDGKIYGGEPVDSEIDVGLAIANKEEILVKTVEGSSALNHTAQFNGEQKPITELLSPISQSEAGAIRCIGLNYKEHAAEMKLALPSTPTIFLKADTSLASAAAPITLPSNVSEAEADYEVELAIIIGKLCKNVDVCEAGGYILGYAVANDVTARQHQERTSQWSYAKGMDGFCPLGPCIVSKESIPNPADLNLRTSLNGKMMQNGYADDMIFSIPEIVSHLSQGHTLRPGTVIITGTPCGIGVSQSPPRFLQPGDELRVSITHGLGTQVCEIVRD</sequence>
<dbReference type="EMBL" id="JAPQKI010000010">
    <property type="protein sequence ID" value="KAJ5085759.1"/>
    <property type="molecule type" value="Genomic_DNA"/>
</dbReference>
<name>A0A9W9EPY4_9EURO</name>
<dbReference type="PANTHER" id="PTHR11820">
    <property type="entry name" value="ACYLPYRUVASE"/>
    <property type="match status" value="1"/>
</dbReference>
<dbReference type="GO" id="GO:0018773">
    <property type="term" value="F:acetylpyruvate hydrolase activity"/>
    <property type="evidence" value="ECO:0007669"/>
    <property type="project" value="TreeGrafter"/>
</dbReference>
<gene>
    <name evidence="4" type="ORF">N7532_010530</name>
</gene>
<protein>
    <recommendedName>
        <fullName evidence="3">Fumarylacetoacetase-like C-terminal domain-containing protein</fullName>
    </recommendedName>
</protein>
<dbReference type="Gene3D" id="3.90.850.10">
    <property type="entry name" value="Fumarylacetoacetase-like, C-terminal domain"/>
    <property type="match status" value="1"/>
</dbReference>
<comment type="caution">
    <text evidence="4">The sequence shown here is derived from an EMBL/GenBank/DDBJ whole genome shotgun (WGS) entry which is preliminary data.</text>
</comment>
<reference evidence="4" key="2">
    <citation type="journal article" date="2023" name="IMA Fungus">
        <title>Comparative genomic study of the Penicillium genus elucidates a diverse pangenome and 15 lateral gene transfer events.</title>
        <authorList>
            <person name="Petersen C."/>
            <person name="Sorensen T."/>
            <person name="Nielsen M.R."/>
            <person name="Sondergaard T.E."/>
            <person name="Sorensen J.L."/>
            <person name="Fitzpatrick D.A."/>
            <person name="Frisvad J.C."/>
            <person name="Nielsen K.L."/>
        </authorList>
    </citation>
    <scope>NUCLEOTIDE SEQUENCE</scope>
    <source>
        <strain evidence="4">IBT 30761</strain>
    </source>
</reference>
<proteinExistence type="inferred from homology"/>
<dbReference type="RefSeq" id="XP_056470437.1">
    <property type="nucleotide sequence ID" value="XM_056623021.1"/>
</dbReference>
<dbReference type="OrthoDB" id="411064at2759"/>
<dbReference type="Pfam" id="PF01557">
    <property type="entry name" value="FAA_hydrolase"/>
    <property type="match status" value="1"/>
</dbReference>
<dbReference type="PANTHER" id="PTHR11820:SF7">
    <property type="entry name" value="ACYLPYRUVASE FAHD1, MITOCHONDRIAL"/>
    <property type="match status" value="1"/>
</dbReference>
<organism evidence="4 5">
    <name type="scientific">Penicillium argentinense</name>
    <dbReference type="NCBI Taxonomy" id="1131581"/>
    <lineage>
        <taxon>Eukaryota</taxon>
        <taxon>Fungi</taxon>
        <taxon>Dikarya</taxon>
        <taxon>Ascomycota</taxon>
        <taxon>Pezizomycotina</taxon>
        <taxon>Eurotiomycetes</taxon>
        <taxon>Eurotiomycetidae</taxon>
        <taxon>Eurotiales</taxon>
        <taxon>Aspergillaceae</taxon>
        <taxon>Penicillium</taxon>
    </lineage>
</organism>
<reference evidence="4" key="1">
    <citation type="submission" date="2022-11" db="EMBL/GenBank/DDBJ databases">
        <authorList>
            <person name="Petersen C."/>
        </authorList>
    </citation>
    <scope>NUCLEOTIDE SEQUENCE</scope>
    <source>
        <strain evidence="4">IBT 30761</strain>
    </source>
</reference>
<dbReference type="InterPro" id="IPR011234">
    <property type="entry name" value="Fumarylacetoacetase-like_C"/>
</dbReference>
<evidence type="ECO:0000256" key="1">
    <source>
        <dbReference type="ARBA" id="ARBA00010211"/>
    </source>
</evidence>
<evidence type="ECO:0000313" key="5">
    <source>
        <dbReference type="Proteomes" id="UP001149074"/>
    </source>
</evidence>
<keyword evidence="5" id="KW-1185">Reference proteome</keyword>
<evidence type="ECO:0000256" key="2">
    <source>
        <dbReference type="ARBA" id="ARBA00022723"/>
    </source>
</evidence>